<evidence type="ECO:0000256" key="1">
    <source>
        <dbReference type="ARBA" id="ARBA00006484"/>
    </source>
</evidence>
<organism evidence="3 4">
    <name type="scientific">Lactobacillus kitasatonis DSM 16761 = JCM 1039</name>
    <dbReference type="NCBI Taxonomy" id="1423767"/>
    <lineage>
        <taxon>Bacteria</taxon>
        <taxon>Bacillati</taxon>
        <taxon>Bacillota</taxon>
        <taxon>Bacilli</taxon>
        <taxon>Lactobacillales</taxon>
        <taxon>Lactobacillaceae</taxon>
        <taxon>Lactobacillus</taxon>
    </lineage>
</organism>
<dbReference type="InterPro" id="IPR036291">
    <property type="entry name" value="NAD(P)-bd_dom_sf"/>
</dbReference>
<reference evidence="3 4" key="1">
    <citation type="journal article" date="2015" name="Genome Announc.">
        <title>Expanding the biotechnology potential of lactobacilli through comparative genomics of 213 strains and associated genera.</title>
        <authorList>
            <person name="Sun Z."/>
            <person name="Harris H.M."/>
            <person name="McCann A."/>
            <person name="Guo C."/>
            <person name="Argimon S."/>
            <person name="Zhang W."/>
            <person name="Yang X."/>
            <person name="Jeffery I.B."/>
            <person name="Cooney J.C."/>
            <person name="Kagawa T.F."/>
            <person name="Liu W."/>
            <person name="Song Y."/>
            <person name="Salvetti E."/>
            <person name="Wrobel A."/>
            <person name="Rasinkangas P."/>
            <person name="Parkhill J."/>
            <person name="Rea M.C."/>
            <person name="O'Sullivan O."/>
            <person name="Ritari J."/>
            <person name="Douillard F.P."/>
            <person name="Paul Ross R."/>
            <person name="Yang R."/>
            <person name="Briner A.E."/>
            <person name="Felis G.E."/>
            <person name="de Vos W.M."/>
            <person name="Barrangou R."/>
            <person name="Klaenhammer T.R."/>
            <person name="Caufield P.W."/>
            <person name="Cui Y."/>
            <person name="Zhang H."/>
            <person name="O'Toole P.W."/>
        </authorList>
    </citation>
    <scope>NUCLEOTIDE SEQUENCE [LARGE SCALE GENOMIC DNA]</scope>
    <source>
        <strain evidence="3 4">DSM 16761</strain>
    </source>
</reference>
<evidence type="ECO:0000256" key="2">
    <source>
        <dbReference type="ARBA" id="ARBA00023002"/>
    </source>
</evidence>
<evidence type="ECO:0000313" key="4">
    <source>
        <dbReference type="Proteomes" id="UP000051307"/>
    </source>
</evidence>
<protein>
    <submittedName>
        <fullName evidence="3">Uncharacterized protein</fullName>
    </submittedName>
</protein>
<proteinExistence type="inferred from homology"/>
<dbReference type="Pfam" id="PF00106">
    <property type="entry name" value="adh_short"/>
    <property type="match status" value="1"/>
</dbReference>
<comment type="similarity">
    <text evidence="1">Belongs to the short-chain dehydrogenases/reductases (SDR) family.</text>
</comment>
<dbReference type="eggNOG" id="COG4221">
    <property type="taxonomic scope" value="Bacteria"/>
</dbReference>
<dbReference type="Gene3D" id="3.40.50.720">
    <property type="entry name" value="NAD(P)-binding Rossmann-like Domain"/>
    <property type="match status" value="1"/>
</dbReference>
<keyword evidence="2" id="KW-0560">Oxidoreductase</keyword>
<name>A0A0R1VJF0_9LACO</name>
<dbReference type="PATRIC" id="fig|1423767.3.peg.91"/>
<sequence length="133" mass="14590">MNSIDKSLTKLKDFEPIDVLVNNAGHGYRAAIEEGEDTRIQQLYATNLFGPIKLIQKLLPHMPEERSGAIINISSTAWKTHKENVENDHQEPGDPIKAGQVIVDVIGKDNSPKTLLLGSDTVKFVDGSINSKA</sequence>
<evidence type="ECO:0000313" key="3">
    <source>
        <dbReference type="EMBL" id="KRM05389.1"/>
    </source>
</evidence>
<dbReference type="PANTHER" id="PTHR43976:SF16">
    <property type="entry name" value="SHORT-CHAIN DEHYDROGENASE_REDUCTASE FAMILY PROTEIN"/>
    <property type="match status" value="1"/>
</dbReference>
<dbReference type="GO" id="GO:0016491">
    <property type="term" value="F:oxidoreductase activity"/>
    <property type="evidence" value="ECO:0007669"/>
    <property type="project" value="UniProtKB-KW"/>
</dbReference>
<dbReference type="InterPro" id="IPR002347">
    <property type="entry name" value="SDR_fam"/>
</dbReference>
<comment type="caution">
    <text evidence="3">The sequence shown here is derived from an EMBL/GenBank/DDBJ whole genome shotgun (WGS) entry which is preliminary data.</text>
</comment>
<dbReference type="SUPFAM" id="SSF51735">
    <property type="entry name" value="NAD(P)-binding Rossmann-fold domains"/>
    <property type="match status" value="1"/>
</dbReference>
<dbReference type="PANTHER" id="PTHR43976">
    <property type="entry name" value="SHORT CHAIN DEHYDROGENASE"/>
    <property type="match status" value="1"/>
</dbReference>
<dbReference type="EMBL" id="AZFU01000011">
    <property type="protein sequence ID" value="KRM05389.1"/>
    <property type="molecule type" value="Genomic_DNA"/>
</dbReference>
<accession>A0A0R1VJF0</accession>
<dbReference type="InterPro" id="IPR051911">
    <property type="entry name" value="SDR_oxidoreductase"/>
</dbReference>
<dbReference type="PRINTS" id="PR00081">
    <property type="entry name" value="GDHRDH"/>
</dbReference>
<gene>
    <name evidence="3" type="ORF">FC59_GL000084</name>
</gene>
<dbReference type="Proteomes" id="UP000051307">
    <property type="component" value="Unassembled WGS sequence"/>
</dbReference>
<dbReference type="AlphaFoldDB" id="A0A0R1VJF0"/>